<dbReference type="AlphaFoldDB" id="L0WFG1"/>
<evidence type="ECO:0000313" key="8">
    <source>
        <dbReference type="EMBL" id="EKF75434.1"/>
    </source>
</evidence>
<organism evidence="8 9">
    <name type="scientific">Alcanivorax hongdengensis A-11-3</name>
    <dbReference type="NCBI Taxonomy" id="1177179"/>
    <lineage>
        <taxon>Bacteria</taxon>
        <taxon>Pseudomonadati</taxon>
        <taxon>Pseudomonadota</taxon>
        <taxon>Gammaproteobacteria</taxon>
        <taxon>Oceanospirillales</taxon>
        <taxon>Alcanivoracaceae</taxon>
        <taxon>Alcanivorax</taxon>
    </lineage>
</organism>
<evidence type="ECO:0000313" key="9">
    <source>
        <dbReference type="Proteomes" id="UP000010164"/>
    </source>
</evidence>
<dbReference type="OrthoDB" id="9803751at2"/>
<feature type="transmembrane region" description="Helical" evidence="6">
    <location>
        <begin position="6"/>
        <end position="24"/>
    </location>
</feature>
<feature type="transmembrane region" description="Helical" evidence="6">
    <location>
        <begin position="148"/>
        <end position="164"/>
    </location>
</feature>
<evidence type="ECO:0000256" key="6">
    <source>
        <dbReference type="SAM" id="Phobius"/>
    </source>
</evidence>
<dbReference type="PATRIC" id="fig|1177179.3.peg.742"/>
<dbReference type="Pfam" id="PF00884">
    <property type="entry name" value="Sulfatase"/>
    <property type="match status" value="1"/>
</dbReference>
<feature type="domain" description="Sulfatase N-terminal" evidence="7">
    <location>
        <begin position="282"/>
        <end position="540"/>
    </location>
</feature>
<accession>L0WFG1</accession>
<evidence type="ECO:0000256" key="1">
    <source>
        <dbReference type="ARBA" id="ARBA00004651"/>
    </source>
</evidence>
<dbReference type="InterPro" id="IPR000917">
    <property type="entry name" value="Sulfatase_N"/>
</dbReference>
<keyword evidence="3 6" id="KW-0812">Transmembrane</keyword>
<feature type="transmembrane region" description="Helical" evidence="6">
    <location>
        <begin position="200"/>
        <end position="220"/>
    </location>
</feature>
<dbReference type="InterPro" id="IPR017850">
    <property type="entry name" value="Alkaline_phosphatase_core_sf"/>
</dbReference>
<dbReference type="eggNOG" id="COG1368">
    <property type="taxonomic scope" value="Bacteria"/>
</dbReference>
<feature type="transmembrane region" description="Helical" evidence="6">
    <location>
        <begin position="44"/>
        <end position="62"/>
    </location>
</feature>
<sequence>MNELSDMGLIFLKLFSGMLAVLYMQRKIYALRNYVETRPCLDDLWMLALVALAVAATAPVPWLHGVLLTVVTVSMLIMWLDAVLVHLFGFEVNLSNIRIFLQGAESFSGDSRELLDNLKKRSWFLAAPLAVVMLALSSFLNMEAWNDGEQIAWSGFLALFLMGITKSRFRLVGAPVWLGLAGLAYLVIEHLDDLPVLLWQHVFAWSALALVVLVFAAKLFGRGVASRFFSARSPVRDFIHGARLRPSKSVTLSEADRQRFVSLPQASPMPSEAFGRCRGASVIMITMESLARDYIQPYNPEGADLPWLKSLAAQGLVSDNHYACCPNTNRAIQHIYQGNYPCSPDYPFLPLLKAAGYSTTYMMISRTRFFNLCDILADIGFDRVLDRDSQGLEPARGDYAFLDQVDAINEALGEGPFFLHLKNEQTHSPYQVVEKARFSRHSDESREAHFKNAAEEADEVMARFLAALGERRDLSNTLIVYTGDHGQSFGEFGYVSHSSASVNPQVRVPLVMQHPKLDAATLNRSTHFDLMPTVLDLLGIECPAPVFGRTLMAGDNNRPLLLYSQTRKGNAPSNASLLDGDDKIMVDLIYGYRYRLGADDHLRQKIPPAQAAYQETLMYAAMDTRGLISDSAFSPRQKTGGDQ</sequence>
<name>L0WFG1_9GAMM</name>
<evidence type="ECO:0000256" key="4">
    <source>
        <dbReference type="ARBA" id="ARBA00022989"/>
    </source>
</evidence>
<evidence type="ECO:0000259" key="7">
    <source>
        <dbReference type="Pfam" id="PF00884"/>
    </source>
</evidence>
<protein>
    <submittedName>
        <fullName evidence="8">Sulfatase</fullName>
    </submittedName>
</protein>
<dbReference type="PANTHER" id="PTHR47371">
    <property type="entry name" value="LIPOTEICHOIC ACID SYNTHASE"/>
    <property type="match status" value="1"/>
</dbReference>
<comment type="caution">
    <text evidence="8">The sequence shown here is derived from an EMBL/GenBank/DDBJ whole genome shotgun (WGS) entry which is preliminary data.</text>
</comment>
<dbReference type="Proteomes" id="UP000010164">
    <property type="component" value="Unassembled WGS sequence"/>
</dbReference>
<dbReference type="PANTHER" id="PTHR47371:SF3">
    <property type="entry name" value="PHOSPHOGLYCEROL TRANSFERASE I"/>
    <property type="match status" value="1"/>
</dbReference>
<feature type="transmembrane region" description="Helical" evidence="6">
    <location>
        <begin position="122"/>
        <end position="142"/>
    </location>
</feature>
<feature type="transmembrane region" description="Helical" evidence="6">
    <location>
        <begin position="68"/>
        <end position="90"/>
    </location>
</feature>
<dbReference type="RefSeq" id="WP_008927930.1">
    <property type="nucleotide sequence ID" value="NZ_AMRJ01000003.1"/>
</dbReference>
<keyword evidence="2" id="KW-1003">Cell membrane</keyword>
<evidence type="ECO:0000256" key="5">
    <source>
        <dbReference type="ARBA" id="ARBA00023136"/>
    </source>
</evidence>
<keyword evidence="4 6" id="KW-1133">Transmembrane helix</keyword>
<reference evidence="8 9" key="1">
    <citation type="journal article" date="2012" name="J. Bacteriol.">
        <title>Genome Sequence of the Alkane-Degrading Bacterium Alcanivorax hongdengensis Type Strain A-11-3.</title>
        <authorList>
            <person name="Lai Q."/>
            <person name="Shao Z."/>
        </authorList>
    </citation>
    <scope>NUCLEOTIDE SEQUENCE [LARGE SCALE GENOMIC DNA]</scope>
    <source>
        <strain evidence="8 9">A-11-3</strain>
    </source>
</reference>
<dbReference type="Gene3D" id="3.40.720.10">
    <property type="entry name" value="Alkaline Phosphatase, subunit A"/>
    <property type="match status" value="1"/>
</dbReference>
<feature type="transmembrane region" description="Helical" evidence="6">
    <location>
        <begin position="171"/>
        <end position="188"/>
    </location>
</feature>
<dbReference type="EMBL" id="AMRJ01000003">
    <property type="protein sequence ID" value="EKF75434.1"/>
    <property type="molecule type" value="Genomic_DNA"/>
</dbReference>
<gene>
    <name evidence="8" type="ORF">A11A3_03719</name>
</gene>
<dbReference type="InterPro" id="IPR050448">
    <property type="entry name" value="OpgB/LTA_synthase_biosynth"/>
</dbReference>
<evidence type="ECO:0000256" key="2">
    <source>
        <dbReference type="ARBA" id="ARBA00022475"/>
    </source>
</evidence>
<evidence type="ECO:0000256" key="3">
    <source>
        <dbReference type="ARBA" id="ARBA00022692"/>
    </source>
</evidence>
<keyword evidence="9" id="KW-1185">Reference proteome</keyword>
<proteinExistence type="predicted"/>
<dbReference type="GO" id="GO:0005886">
    <property type="term" value="C:plasma membrane"/>
    <property type="evidence" value="ECO:0007669"/>
    <property type="project" value="UniProtKB-SubCell"/>
</dbReference>
<dbReference type="STRING" id="1177179.A11A3_03719"/>
<comment type="subcellular location">
    <subcellularLocation>
        <location evidence="1">Cell membrane</location>
        <topology evidence="1">Multi-pass membrane protein</topology>
    </subcellularLocation>
</comment>
<keyword evidence="5 6" id="KW-0472">Membrane</keyword>
<dbReference type="SUPFAM" id="SSF53649">
    <property type="entry name" value="Alkaline phosphatase-like"/>
    <property type="match status" value="1"/>
</dbReference>